<dbReference type="AlphaFoldDB" id="A0AAW2UDA4"/>
<reference evidence="2" key="2">
    <citation type="journal article" date="2024" name="Plant">
        <title>Genomic evolution and insights into agronomic trait innovations of Sesamum species.</title>
        <authorList>
            <person name="Miao H."/>
            <person name="Wang L."/>
            <person name="Qu L."/>
            <person name="Liu H."/>
            <person name="Sun Y."/>
            <person name="Le M."/>
            <person name="Wang Q."/>
            <person name="Wei S."/>
            <person name="Zheng Y."/>
            <person name="Lin W."/>
            <person name="Duan Y."/>
            <person name="Cao H."/>
            <person name="Xiong S."/>
            <person name="Wang X."/>
            <person name="Wei L."/>
            <person name="Li C."/>
            <person name="Ma Q."/>
            <person name="Ju M."/>
            <person name="Zhao R."/>
            <person name="Li G."/>
            <person name="Mu C."/>
            <person name="Tian Q."/>
            <person name="Mei H."/>
            <person name="Zhang T."/>
            <person name="Gao T."/>
            <person name="Zhang H."/>
        </authorList>
    </citation>
    <scope>NUCLEOTIDE SEQUENCE</scope>
    <source>
        <strain evidence="2">G02</strain>
    </source>
</reference>
<comment type="caution">
    <text evidence="2">The sequence shown here is derived from an EMBL/GenBank/DDBJ whole genome shotgun (WGS) entry which is preliminary data.</text>
</comment>
<dbReference type="PANTHER" id="PTHR33223:SF10">
    <property type="entry name" value="AMINOTRANSFERASE-LIKE PLANT MOBILE DOMAIN-CONTAINING PROTEIN"/>
    <property type="match status" value="1"/>
</dbReference>
<feature type="region of interest" description="Disordered" evidence="1">
    <location>
        <begin position="1"/>
        <end position="49"/>
    </location>
</feature>
<proteinExistence type="predicted"/>
<dbReference type="PANTHER" id="PTHR33223">
    <property type="entry name" value="CCHC-TYPE DOMAIN-CONTAINING PROTEIN"/>
    <property type="match status" value="1"/>
</dbReference>
<name>A0AAW2UDA4_SESRA</name>
<protein>
    <submittedName>
        <fullName evidence="2">Uncharacterized protein</fullName>
    </submittedName>
</protein>
<evidence type="ECO:0000313" key="2">
    <source>
        <dbReference type="EMBL" id="KAL0414899.1"/>
    </source>
</evidence>
<reference evidence="2" key="1">
    <citation type="submission" date="2020-06" db="EMBL/GenBank/DDBJ databases">
        <authorList>
            <person name="Li T."/>
            <person name="Hu X."/>
            <person name="Zhang T."/>
            <person name="Song X."/>
            <person name="Zhang H."/>
            <person name="Dai N."/>
            <person name="Sheng W."/>
            <person name="Hou X."/>
            <person name="Wei L."/>
        </authorList>
    </citation>
    <scope>NUCLEOTIDE SEQUENCE</scope>
    <source>
        <strain evidence="2">G02</strain>
        <tissue evidence="2">Leaf</tissue>
    </source>
</reference>
<gene>
    <name evidence="2" type="ORF">Sradi_1691600</name>
</gene>
<accession>A0AAW2UDA4</accession>
<organism evidence="2">
    <name type="scientific">Sesamum radiatum</name>
    <name type="common">Black benniseed</name>
    <dbReference type="NCBI Taxonomy" id="300843"/>
    <lineage>
        <taxon>Eukaryota</taxon>
        <taxon>Viridiplantae</taxon>
        <taxon>Streptophyta</taxon>
        <taxon>Embryophyta</taxon>
        <taxon>Tracheophyta</taxon>
        <taxon>Spermatophyta</taxon>
        <taxon>Magnoliopsida</taxon>
        <taxon>eudicotyledons</taxon>
        <taxon>Gunneridae</taxon>
        <taxon>Pentapetalae</taxon>
        <taxon>asterids</taxon>
        <taxon>lamiids</taxon>
        <taxon>Lamiales</taxon>
        <taxon>Pedaliaceae</taxon>
        <taxon>Sesamum</taxon>
    </lineage>
</organism>
<dbReference type="EMBL" id="JACGWJ010000006">
    <property type="protein sequence ID" value="KAL0414899.1"/>
    <property type="molecule type" value="Genomic_DNA"/>
</dbReference>
<sequence>MEKAAEKGAQAAVRWLQEEREKPPPSPNPTNRLPGRRREEGRKDGVFDHRPGSILLIQPQTEALQREIMNLQKQMEPKAAGPFRGSPFSKEILKSPVENSRIPHLSNYIGERGDPRDHVDQFMAALDLACTNEAAMCRVFRTTLTGRAQTGFTQQPPGSIQSFEQLASDLIHHFSSNKRRPKNPSHLFAIVQEEENP</sequence>
<evidence type="ECO:0000256" key="1">
    <source>
        <dbReference type="SAM" id="MobiDB-lite"/>
    </source>
</evidence>
<feature type="compositionally biased region" description="Basic and acidic residues" evidence="1">
    <location>
        <begin position="36"/>
        <end position="49"/>
    </location>
</feature>